<feature type="compositionally biased region" description="Polar residues" evidence="1">
    <location>
        <begin position="1190"/>
        <end position="1222"/>
    </location>
</feature>
<name>A0A423TPM5_PENVA</name>
<dbReference type="OrthoDB" id="6361704at2759"/>
<feature type="compositionally biased region" description="Polar residues" evidence="1">
    <location>
        <begin position="730"/>
        <end position="754"/>
    </location>
</feature>
<sequence length="1405" mass="152856">MAACLQQDGDSSDSDKPGLSSHPEPSRQAAGGPQGGAPASSARQAEIKLQGDKAYDEVAKYNEDDLRNFLEEVTNAGKSKHGLALALLRKEEDALREESSSGDDTGHPALRRRSKKLLIGRREQSSGDQQSAAACTSTGGSLGSLHDLSETKPKKVVGQSQGVASRCREGGSCGNLSRGSFETQPPRKRKGRRYRDAARASTSQREGGSLQNLSKTEAASNESKKLHKSGSLSQVCSEVASGARSKNRRQKTASESSSSRYSRRSEEREGEGSSGDEGAVEVPYRRLEQSPHSTLSTHSAEHTFPPEGVGGAKGGHGPDCNHDIEDSMSDVDSQGETTEEEVDAKEEPCRSLGGLSRARHCSEAPIEEDGIELQSISCQKADSDNPHTEVDRTIKFNLGRPQNKASLDENSNPMITGGAPSLLTSAAGTDRSSSTFLMSTHTTSRRNGISGTHKQVTKFEQLKTKKEKKKASREKDIVNIIETPGFRGDQDVNDLLKFIIGSDEDTPNSKNKKKHKGKGQENRDEKEGSKKSKNKSSRASEDSWSEKWKEDEGSAKTNDDSGIGGEVTARENNRKSKEREDEKKTANNKKNKNQDTKKGKKGSSSLRESSSVEDLVSKSKQSDNVRDIRKQVTIDDGDMSLSVLHTYQNNKKVDKFNHFIANGKYIRESSMMDIANDNEFDTDQRPSDFVTDFYSVGDSFLGEDLSRAPSSPSGGDFEVVSKKRSKRAKNNPQNASQSVRNAGSERWSGSTNSGGHVEDSFRSSRFGQNKPNHRGNGSHERPHINFVEGPRTVHENMFLAQWSQLGVGAGERYAATTTSAPHSEDSESDGDDSVHSMPVPSITPRPDVRKPPPSSDSTPQASYANIAKLAASANRTQMKRVGTVGAQSGTAIVKEVDGEVSGINVVEHSTSRPQVACESRPSNILDDNFPSLAESLGGSAPISAISTFKQGESRTNHLSESVVIPVNNASTSSVSDLAKERPGVTEASSSPRESGESVVVSTASLSGQVTSDKKQIKCIGENVQLNTQSVQQHSHPQQSHHPHTLQHPLHSQPTQHAKTHYYMQPQHLVQHQPISPHQPQQPRQTPLQHPNQSPIYPQPNHPQQTAHQKPSSQLQTNSIQPIAKTSPSPSQISQNMPPPQQSQLAKPVPTQQQQNPQQPQALLPHTKTSQSPLPQPSPQPQLSPQPQPSIHTQSSHPQQVLSSQHNLVSQQNLHRPQSSHTLPGTYPAPSSLASQNTNANSVAVRETSEEKQIVSGKSQGKQTKNGSVGPTVQSGDTSRFKKIEPAVVFTDNAKFNHSVSGLEFGFGFDESIVTTSDNNGSGNESVVLDNEDNKCNNNNNNILKNNHTVTKDFSKCFKAPKNDKISYNYEELIRHVSKAWEVTLRLMEEDPKNIQYWRAASTEES</sequence>
<feature type="compositionally biased region" description="Polar residues" evidence="1">
    <location>
        <begin position="1255"/>
        <end position="1277"/>
    </location>
</feature>
<feature type="region of interest" description="Disordered" evidence="1">
    <location>
        <begin position="1"/>
        <end position="48"/>
    </location>
</feature>
<feature type="compositionally biased region" description="Low complexity" evidence="1">
    <location>
        <begin position="1027"/>
        <end position="1037"/>
    </location>
</feature>
<feature type="compositionally biased region" description="Pro residues" evidence="1">
    <location>
        <begin position="1173"/>
        <end position="1187"/>
    </location>
</feature>
<proteinExistence type="predicted"/>
<evidence type="ECO:0000313" key="2">
    <source>
        <dbReference type="EMBL" id="ROT78411.1"/>
    </source>
</evidence>
<feature type="region of interest" description="Disordered" evidence="1">
    <location>
        <begin position="92"/>
        <end position="357"/>
    </location>
</feature>
<feature type="region of interest" description="Disordered" evidence="1">
    <location>
        <begin position="1027"/>
        <end position="1055"/>
    </location>
</feature>
<feature type="region of interest" description="Disordered" evidence="1">
    <location>
        <begin position="397"/>
        <end position="636"/>
    </location>
</feature>
<feature type="compositionally biased region" description="Polar residues" evidence="1">
    <location>
        <begin position="1231"/>
        <end position="1241"/>
    </location>
</feature>
<feature type="compositionally biased region" description="Low complexity" evidence="1">
    <location>
        <begin position="602"/>
        <end position="614"/>
    </location>
</feature>
<gene>
    <name evidence="2" type="ORF">C7M84_002889</name>
</gene>
<feature type="region of interest" description="Disordered" evidence="1">
    <location>
        <begin position="972"/>
        <end position="1013"/>
    </location>
</feature>
<feature type="compositionally biased region" description="Low complexity" evidence="1">
    <location>
        <begin position="26"/>
        <end position="43"/>
    </location>
</feature>
<feature type="compositionally biased region" description="Polar residues" evidence="1">
    <location>
        <begin position="422"/>
        <end position="454"/>
    </location>
</feature>
<feature type="compositionally biased region" description="Basic residues" evidence="1">
    <location>
        <begin position="109"/>
        <end position="119"/>
    </location>
</feature>
<feature type="compositionally biased region" description="Basic and acidic residues" evidence="1">
    <location>
        <begin position="518"/>
        <end position="530"/>
    </location>
</feature>
<accession>A0A423TPM5</accession>
<protein>
    <submittedName>
        <fullName evidence="2">Uncharacterized protein</fullName>
    </submittedName>
</protein>
<feature type="compositionally biased region" description="Basic and acidic residues" evidence="1">
    <location>
        <begin position="538"/>
        <end position="559"/>
    </location>
</feature>
<evidence type="ECO:0000313" key="3">
    <source>
        <dbReference type="Proteomes" id="UP000283509"/>
    </source>
</evidence>
<reference evidence="2 3" key="1">
    <citation type="submission" date="2018-04" db="EMBL/GenBank/DDBJ databases">
        <authorList>
            <person name="Zhang X."/>
            <person name="Yuan J."/>
            <person name="Li F."/>
            <person name="Xiang J."/>
        </authorList>
    </citation>
    <scope>NUCLEOTIDE SEQUENCE [LARGE SCALE GENOMIC DNA]</scope>
    <source>
        <tissue evidence="2">Muscle</tissue>
    </source>
</reference>
<dbReference type="Proteomes" id="UP000283509">
    <property type="component" value="Unassembled WGS sequence"/>
</dbReference>
<feature type="region of interest" description="Disordered" evidence="1">
    <location>
        <begin position="704"/>
        <end position="784"/>
    </location>
</feature>
<feature type="compositionally biased region" description="Gly residues" evidence="1">
    <location>
        <begin position="308"/>
        <end position="317"/>
    </location>
</feature>
<feature type="region of interest" description="Disordered" evidence="1">
    <location>
        <begin position="1073"/>
        <end position="1277"/>
    </location>
</feature>
<reference evidence="2 3" key="2">
    <citation type="submission" date="2019-01" db="EMBL/GenBank/DDBJ databases">
        <title>The decoding of complex shrimp genome reveals the adaptation for benthos swimmer, frequently molting mechanism and breeding impact on genome.</title>
        <authorList>
            <person name="Sun Y."/>
            <person name="Gao Y."/>
            <person name="Yu Y."/>
        </authorList>
    </citation>
    <scope>NUCLEOTIDE SEQUENCE [LARGE SCALE GENOMIC DNA]</scope>
    <source>
        <tissue evidence="2">Muscle</tissue>
    </source>
</reference>
<feature type="compositionally biased region" description="Polar residues" evidence="1">
    <location>
        <begin position="999"/>
        <end position="1010"/>
    </location>
</feature>
<keyword evidence="3" id="KW-1185">Reference proteome</keyword>
<feature type="compositionally biased region" description="Polar residues" evidence="1">
    <location>
        <begin position="200"/>
        <end position="221"/>
    </location>
</feature>
<feature type="compositionally biased region" description="Low complexity" evidence="1">
    <location>
        <begin position="1073"/>
        <end position="1084"/>
    </location>
</feature>
<feature type="compositionally biased region" description="Polar residues" evidence="1">
    <location>
        <begin position="174"/>
        <end position="183"/>
    </location>
</feature>
<feature type="region of interest" description="Disordered" evidence="1">
    <location>
        <begin position="813"/>
        <end position="860"/>
    </location>
</feature>
<feature type="compositionally biased region" description="Polar residues" evidence="1">
    <location>
        <begin position="126"/>
        <end position="139"/>
    </location>
</feature>
<comment type="caution">
    <text evidence="2">The sequence shown here is derived from an EMBL/GenBank/DDBJ whole genome shotgun (WGS) entry which is preliminary data.</text>
</comment>
<feature type="compositionally biased region" description="Basic and acidic residues" evidence="1">
    <location>
        <begin position="568"/>
        <end position="585"/>
    </location>
</feature>
<feature type="compositionally biased region" description="Basic and acidic residues" evidence="1">
    <location>
        <begin position="615"/>
        <end position="633"/>
    </location>
</feature>
<feature type="compositionally biased region" description="Polar residues" evidence="1">
    <location>
        <begin position="1085"/>
        <end position="1135"/>
    </location>
</feature>
<organism evidence="2 3">
    <name type="scientific">Penaeus vannamei</name>
    <name type="common">Whiteleg shrimp</name>
    <name type="synonym">Litopenaeus vannamei</name>
    <dbReference type="NCBI Taxonomy" id="6689"/>
    <lineage>
        <taxon>Eukaryota</taxon>
        <taxon>Metazoa</taxon>
        <taxon>Ecdysozoa</taxon>
        <taxon>Arthropoda</taxon>
        <taxon>Crustacea</taxon>
        <taxon>Multicrustacea</taxon>
        <taxon>Malacostraca</taxon>
        <taxon>Eumalacostraca</taxon>
        <taxon>Eucarida</taxon>
        <taxon>Decapoda</taxon>
        <taxon>Dendrobranchiata</taxon>
        <taxon>Penaeoidea</taxon>
        <taxon>Penaeidae</taxon>
        <taxon>Penaeus</taxon>
    </lineage>
</organism>
<dbReference type="EMBL" id="QCYY01001387">
    <property type="protein sequence ID" value="ROT78411.1"/>
    <property type="molecule type" value="Genomic_DNA"/>
</dbReference>
<evidence type="ECO:0000256" key="1">
    <source>
        <dbReference type="SAM" id="MobiDB-lite"/>
    </source>
</evidence>
<feature type="compositionally biased region" description="Polar residues" evidence="1">
    <location>
        <begin position="403"/>
        <end position="414"/>
    </location>
</feature>
<feature type="compositionally biased region" description="Low complexity" evidence="1">
    <location>
        <begin position="1147"/>
        <end position="1160"/>
    </location>
</feature>